<gene>
    <name evidence="1" type="ORF">DPEC_G00039600</name>
</gene>
<dbReference type="EMBL" id="CM055730">
    <property type="protein sequence ID" value="KAJ8014378.1"/>
    <property type="molecule type" value="Genomic_DNA"/>
</dbReference>
<comment type="caution">
    <text evidence="1">The sequence shown here is derived from an EMBL/GenBank/DDBJ whole genome shotgun (WGS) entry which is preliminary data.</text>
</comment>
<protein>
    <submittedName>
        <fullName evidence="1">Uncharacterized protein</fullName>
    </submittedName>
</protein>
<evidence type="ECO:0000313" key="1">
    <source>
        <dbReference type="EMBL" id="KAJ8014378.1"/>
    </source>
</evidence>
<dbReference type="Proteomes" id="UP001157502">
    <property type="component" value="Chromosome 3"/>
</dbReference>
<organism evidence="1 2">
    <name type="scientific">Dallia pectoralis</name>
    <name type="common">Alaska blackfish</name>
    <dbReference type="NCBI Taxonomy" id="75939"/>
    <lineage>
        <taxon>Eukaryota</taxon>
        <taxon>Metazoa</taxon>
        <taxon>Chordata</taxon>
        <taxon>Craniata</taxon>
        <taxon>Vertebrata</taxon>
        <taxon>Euteleostomi</taxon>
        <taxon>Actinopterygii</taxon>
        <taxon>Neopterygii</taxon>
        <taxon>Teleostei</taxon>
        <taxon>Protacanthopterygii</taxon>
        <taxon>Esociformes</taxon>
        <taxon>Umbridae</taxon>
        <taxon>Dallia</taxon>
    </lineage>
</organism>
<evidence type="ECO:0000313" key="2">
    <source>
        <dbReference type="Proteomes" id="UP001157502"/>
    </source>
</evidence>
<reference evidence="1" key="1">
    <citation type="submission" date="2021-05" db="EMBL/GenBank/DDBJ databases">
        <authorList>
            <person name="Pan Q."/>
            <person name="Jouanno E."/>
            <person name="Zahm M."/>
            <person name="Klopp C."/>
            <person name="Cabau C."/>
            <person name="Louis A."/>
            <person name="Berthelot C."/>
            <person name="Parey E."/>
            <person name="Roest Crollius H."/>
            <person name="Montfort J."/>
            <person name="Robinson-Rechavi M."/>
            <person name="Bouchez O."/>
            <person name="Lampietro C."/>
            <person name="Lopez Roques C."/>
            <person name="Donnadieu C."/>
            <person name="Postlethwait J."/>
            <person name="Bobe J."/>
            <person name="Dillon D."/>
            <person name="Chandos A."/>
            <person name="von Hippel F."/>
            <person name="Guiguen Y."/>
        </authorList>
    </citation>
    <scope>NUCLEOTIDE SEQUENCE</scope>
    <source>
        <strain evidence="1">YG-Jan2019</strain>
    </source>
</reference>
<proteinExistence type="predicted"/>
<name>A0ACC2HFV6_DALPE</name>
<accession>A0ACC2HFV6</accession>
<keyword evidence="2" id="KW-1185">Reference proteome</keyword>
<sequence>MHPHKSLTGQTQVRRLELPSWTLLKLTLGRPPLLLQLTCGWPPLLHLTWERPPLLQPTWLRLAPRQHVTMPCAPDEPGTSGLSPGQAFSPSAMQPFPKAGPRKTTGRIRKKRRSEILTDTPVKQALMEEQQGRVKKSQIIVGKNKGKKQKKERKPAKKMLNFEDSDISDEENSCVVCMEPYGNSKPKEVWIKCAV</sequence>